<dbReference type="EMBL" id="CAJOBP010004188">
    <property type="protein sequence ID" value="CAF4432377.1"/>
    <property type="molecule type" value="Genomic_DNA"/>
</dbReference>
<dbReference type="Proteomes" id="UP000663873">
    <property type="component" value="Unassembled WGS sequence"/>
</dbReference>
<accession>A0A820P3L5</accession>
<dbReference type="InterPro" id="IPR044066">
    <property type="entry name" value="TRIAD_supradom"/>
</dbReference>
<feature type="domain" description="RING-type" evidence="9">
    <location>
        <begin position="1"/>
        <end position="164"/>
    </location>
</feature>
<comment type="caution">
    <text evidence="12">The sequence shown here is derived from an EMBL/GenBank/DDBJ whole genome shotgun (WGS) entry which is preliminary data.</text>
</comment>
<evidence type="ECO:0000313" key="13">
    <source>
        <dbReference type="EMBL" id="CAF4432377.1"/>
    </source>
</evidence>
<evidence type="ECO:0000256" key="3">
    <source>
        <dbReference type="ARBA" id="ARBA00022679"/>
    </source>
</evidence>
<dbReference type="EMBL" id="CAJOBO010001650">
    <property type="protein sequence ID" value="CAF4398329.1"/>
    <property type="molecule type" value="Genomic_DNA"/>
</dbReference>
<dbReference type="AlphaFoldDB" id="A0A820P3L5"/>
<evidence type="ECO:0000256" key="7">
    <source>
        <dbReference type="ARBA" id="ARBA00022786"/>
    </source>
</evidence>
<dbReference type="Proteomes" id="UP000663825">
    <property type="component" value="Unassembled WGS sequence"/>
</dbReference>
<dbReference type="InterPro" id="IPR002867">
    <property type="entry name" value="IBR_dom"/>
</dbReference>
<dbReference type="InterPro" id="IPR031127">
    <property type="entry name" value="E3_UB_ligase_RBR"/>
</dbReference>
<dbReference type="OrthoDB" id="69641at2759"/>
<keyword evidence="6" id="KW-0863">Zinc-finger</keyword>
<comment type="catalytic activity">
    <reaction evidence="1">
        <text>[E2 ubiquitin-conjugating enzyme]-S-ubiquitinyl-L-cysteine + [acceptor protein]-L-lysine = [E2 ubiquitin-conjugating enzyme]-L-cysteine + [acceptor protein]-N(6)-ubiquitinyl-L-lysine.</text>
        <dbReference type="EC" id="2.3.2.31"/>
    </reaction>
</comment>
<evidence type="ECO:0000313" key="15">
    <source>
        <dbReference type="Proteomes" id="UP000663851"/>
    </source>
</evidence>
<evidence type="ECO:0000313" key="11">
    <source>
        <dbReference type="EMBL" id="CAF3335918.1"/>
    </source>
</evidence>
<dbReference type="EMBL" id="CAJNYT010000161">
    <property type="protein sequence ID" value="CAF3335918.1"/>
    <property type="molecule type" value="Genomic_DNA"/>
</dbReference>
<organism evidence="12 15">
    <name type="scientific">Rotaria socialis</name>
    <dbReference type="NCBI Taxonomy" id="392032"/>
    <lineage>
        <taxon>Eukaryota</taxon>
        <taxon>Metazoa</taxon>
        <taxon>Spiralia</taxon>
        <taxon>Gnathifera</taxon>
        <taxon>Rotifera</taxon>
        <taxon>Eurotatoria</taxon>
        <taxon>Bdelloidea</taxon>
        <taxon>Philodinida</taxon>
        <taxon>Philodinidae</taxon>
        <taxon>Rotaria</taxon>
    </lineage>
</organism>
<proteinExistence type="predicted"/>
<dbReference type="GO" id="GO:0061630">
    <property type="term" value="F:ubiquitin protein ligase activity"/>
    <property type="evidence" value="ECO:0007669"/>
    <property type="project" value="UniProtKB-EC"/>
</dbReference>
<name>A0A820P3L5_9BILA</name>
<evidence type="ECO:0000256" key="4">
    <source>
        <dbReference type="ARBA" id="ARBA00022723"/>
    </source>
</evidence>
<evidence type="ECO:0000256" key="1">
    <source>
        <dbReference type="ARBA" id="ARBA00001798"/>
    </source>
</evidence>
<sequence length="164" mass="19395">MSSNSKNYICDVCIYHRIEQTSQEMLTDDVRCPELECNRKYNYETIKDILRSDKNTKLVERYNRFMCLHQLEQMDEYIWRSNPKCQMGQLNDGGDANNVIVCTRCHTKTCFNHKTRWHTGLTCEQFDSKTDGDVKASLRWTNQNTKTCPNCPYQIEKKTMDVII</sequence>
<keyword evidence="5" id="KW-0677">Repeat</keyword>
<dbReference type="PROSITE" id="PS51873">
    <property type="entry name" value="TRIAD"/>
    <property type="match status" value="1"/>
</dbReference>
<reference evidence="12" key="1">
    <citation type="submission" date="2021-02" db="EMBL/GenBank/DDBJ databases">
        <authorList>
            <person name="Nowell W R."/>
        </authorList>
    </citation>
    <scope>NUCLEOTIDE SEQUENCE</scope>
</reference>
<keyword evidence="16" id="KW-1185">Reference proteome</keyword>
<evidence type="ECO:0000256" key="8">
    <source>
        <dbReference type="ARBA" id="ARBA00022833"/>
    </source>
</evidence>
<evidence type="ECO:0000256" key="6">
    <source>
        <dbReference type="ARBA" id="ARBA00022771"/>
    </source>
</evidence>
<dbReference type="Pfam" id="PF01485">
    <property type="entry name" value="IBR"/>
    <property type="match status" value="1"/>
</dbReference>
<dbReference type="EC" id="2.3.2.31" evidence="2"/>
<keyword evidence="3" id="KW-0808">Transferase</keyword>
<dbReference type="Proteomes" id="UP000663848">
    <property type="component" value="Unassembled WGS sequence"/>
</dbReference>
<gene>
    <name evidence="11" type="ORF">GRG538_LOCUS4160</name>
    <name evidence="12" type="ORF">HFQ381_LOCUS19894</name>
    <name evidence="14" type="ORF">QYT958_LOCUS3669</name>
    <name evidence="10" type="ORF">TIS948_LOCUS17216</name>
    <name evidence="13" type="ORF">UJA718_LOCUS21435</name>
</gene>
<dbReference type="GO" id="GO:0008270">
    <property type="term" value="F:zinc ion binding"/>
    <property type="evidence" value="ECO:0007669"/>
    <property type="project" value="UniProtKB-KW"/>
</dbReference>
<dbReference type="Proteomes" id="UP000663872">
    <property type="component" value="Unassembled WGS sequence"/>
</dbReference>
<keyword evidence="7" id="KW-0833">Ubl conjugation pathway</keyword>
<dbReference type="SMART" id="SM00647">
    <property type="entry name" value="IBR"/>
    <property type="match status" value="1"/>
</dbReference>
<evidence type="ECO:0000259" key="9">
    <source>
        <dbReference type="PROSITE" id="PS51873"/>
    </source>
</evidence>
<evidence type="ECO:0000256" key="2">
    <source>
        <dbReference type="ARBA" id="ARBA00012251"/>
    </source>
</evidence>
<dbReference type="EMBL" id="CAJOBR010000267">
    <property type="protein sequence ID" value="CAF4488692.1"/>
    <property type="molecule type" value="Genomic_DNA"/>
</dbReference>
<dbReference type="Proteomes" id="UP000663851">
    <property type="component" value="Unassembled WGS sequence"/>
</dbReference>
<dbReference type="CDD" id="cd20335">
    <property type="entry name" value="BRcat_RBR"/>
    <property type="match status" value="1"/>
</dbReference>
<dbReference type="EMBL" id="CAJNXB010002897">
    <property type="protein sequence ID" value="CAF3286326.1"/>
    <property type="molecule type" value="Genomic_DNA"/>
</dbReference>
<dbReference type="PANTHER" id="PTHR11685">
    <property type="entry name" value="RBR FAMILY RING FINGER AND IBR DOMAIN-CONTAINING"/>
    <property type="match status" value="1"/>
</dbReference>
<evidence type="ECO:0000313" key="14">
    <source>
        <dbReference type="EMBL" id="CAF4488692.1"/>
    </source>
</evidence>
<keyword evidence="8" id="KW-0862">Zinc</keyword>
<evidence type="ECO:0000313" key="10">
    <source>
        <dbReference type="EMBL" id="CAF3286326.1"/>
    </source>
</evidence>
<dbReference type="SUPFAM" id="SSF57850">
    <property type="entry name" value="RING/U-box"/>
    <property type="match status" value="1"/>
</dbReference>
<keyword evidence="4" id="KW-0479">Metal-binding</keyword>
<evidence type="ECO:0000313" key="16">
    <source>
        <dbReference type="Proteomes" id="UP000663873"/>
    </source>
</evidence>
<protein>
    <recommendedName>
        <fullName evidence="2">RBR-type E3 ubiquitin transferase</fullName>
        <ecNumber evidence="2">2.3.2.31</ecNumber>
    </recommendedName>
</protein>
<dbReference type="GO" id="GO:0016567">
    <property type="term" value="P:protein ubiquitination"/>
    <property type="evidence" value="ECO:0007669"/>
    <property type="project" value="InterPro"/>
</dbReference>
<evidence type="ECO:0000313" key="12">
    <source>
        <dbReference type="EMBL" id="CAF4398329.1"/>
    </source>
</evidence>
<evidence type="ECO:0000256" key="5">
    <source>
        <dbReference type="ARBA" id="ARBA00022737"/>
    </source>
</evidence>